<dbReference type="EMBL" id="CM018033">
    <property type="protein sequence ID" value="KAA8544697.1"/>
    <property type="molecule type" value="Genomic_DNA"/>
</dbReference>
<evidence type="ECO:0000313" key="2">
    <source>
        <dbReference type="Proteomes" id="UP000325577"/>
    </source>
</evidence>
<gene>
    <name evidence="1" type="ORF">F0562_019456</name>
</gene>
<sequence length="101" mass="10938">MVVAEMMTEIPTVSRIGIVGQVLRLVLWVAATVLSILGLLEYSHSADTEMELQQLEPAWEDMELCKTVVAMLRGGLFGLDEAIRCCHDYLSALSTAAAAGI</sequence>
<dbReference type="AlphaFoldDB" id="A0A5J5BSG6"/>
<keyword evidence="2" id="KW-1185">Reference proteome</keyword>
<organism evidence="1 2">
    <name type="scientific">Nyssa sinensis</name>
    <dbReference type="NCBI Taxonomy" id="561372"/>
    <lineage>
        <taxon>Eukaryota</taxon>
        <taxon>Viridiplantae</taxon>
        <taxon>Streptophyta</taxon>
        <taxon>Embryophyta</taxon>
        <taxon>Tracheophyta</taxon>
        <taxon>Spermatophyta</taxon>
        <taxon>Magnoliopsida</taxon>
        <taxon>eudicotyledons</taxon>
        <taxon>Gunneridae</taxon>
        <taxon>Pentapetalae</taxon>
        <taxon>asterids</taxon>
        <taxon>Cornales</taxon>
        <taxon>Nyssaceae</taxon>
        <taxon>Nyssa</taxon>
    </lineage>
</organism>
<name>A0A5J5BSG6_9ASTE</name>
<dbReference type="OrthoDB" id="1890226at2759"/>
<reference evidence="1 2" key="1">
    <citation type="submission" date="2019-09" db="EMBL/GenBank/DDBJ databases">
        <title>A chromosome-level genome assembly of the Chinese tupelo Nyssa sinensis.</title>
        <authorList>
            <person name="Yang X."/>
            <person name="Kang M."/>
            <person name="Yang Y."/>
            <person name="Xiong H."/>
            <person name="Wang M."/>
            <person name="Zhang Z."/>
            <person name="Wang Z."/>
            <person name="Wu H."/>
            <person name="Ma T."/>
            <person name="Liu J."/>
            <person name="Xi Z."/>
        </authorList>
    </citation>
    <scope>NUCLEOTIDE SEQUENCE [LARGE SCALE GENOMIC DNA]</scope>
    <source>
        <strain evidence="1">J267</strain>
        <tissue evidence="1">Leaf</tissue>
    </source>
</reference>
<protein>
    <submittedName>
        <fullName evidence="1">Uncharacterized protein</fullName>
    </submittedName>
</protein>
<proteinExistence type="predicted"/>
<dbReference type="Proteomes" id="UP000325577">
    <property type="component" value="Linkage Group LG10"/>
</dbReference>
<evidence type="ECO:0000313" key="1">
    <source>
        <dbReference type="EMBL" id="KAA8544697.1"/>
    </source>
</evidence>
<accession>A0A5J5BSG6</accession>